<evidence type="ECO:0000259" key="3">
    <source>
        <dbReference type="PROSITE" id="PS50076"/>
    </source>
</evidence>
<dbReference type="PANTHER" id="PTHR45432:SF2">
    <property type="entry name" value="CHAPERONE PROTEIN DNAJ 11, CHLOROPLASTIC"/>
    <property type="match status" value="1"/>
</dbReference>
<sequence>MDEFSVKYQITRFKVSRFTSQDYLGNKVLGVSVLSFKGDKVLQEVSTSIFRFLGIQVLVVLGRQVRFSFVLGFKKSDYLEYKVYQGDSNMVALGVAEVIEEYTHESLTFRDAVACEVISKWMAVMKEDMDTRSSMCMLSNRFRRSSDDSSVYYWNYAPGLFIYLFLYIGYMGFTYESKAEIWVTKGLLDEAKENILGMEIFRTQCGNTLRVSRFRFSNGMSVQILLGGHSTLSLEGSLSGNRDEEKKSKGKSSISAVHVAMPVMMKPASLYEVLRVERTATLPEIKKAYRNLAKVYHPDVGYEKNGDGEFIEIRNAYVTLSDPVAREIYDMKSRRRSMVVVSGERRGFYGSRRWETDQCWEKDRDHEATCSRTKRSLPTGARKAAATSDAIPQLD</sequence>
<keyword evidence="2" id="KW-0472">Membrane</keyword>
<dbReference type="Proteomes" id="UP000245207">
    <property type="component" value="Unassembled WGS sequence"/>
</dbReference>
<comment type="caution">
    <text evidence="4">The sequence shown here is derived from an EMBL/GenBank/DDBJ whole genome shotgun (WGS) entry which is preliminary data.</text>
</comment>
<dbReference type="OrthoDB" id="445556at2759"/>
<evidence type="ECO:0000313" key="4">
    <source>
        <dbReference type="EMBL" id="PWA50604.1"/>
    </source>
</evidence>
<evidence type="ECO:0000256" key="2">
    <source>
        <dbReference type="SAM" id="Phobius"/>
    </source>
</evidence>
<dbReference type="PANTHER" id="PTHR45432">
    <property type="entry name" value="CHAPERONE PROTEIN DNAJ 11, CHLOROPLASTIC-LIKE"/>
    <property type="match status" value="1"/>
</dbReference>
<dbReference type="AlphaFoldDB" id="A0A2U1LNP9"/>
<dbReference type="SUPFAM" id="SSF46565">
    <property type="entry name" value="Chaperone J-domain"/>
    <property type="match status" value="1"/>
</dbReference>
<dbReference type="PRINTS" id="PR00625">
    <property type="entry name" value="JDOMAIN"/>
</dbReference>
<keyword evidence="2" id="KW-1133">Transmembrane helix</keyword>
<protein>
    <submittedName>
        <fullName evidence="4">Chaperone protein dnaJ 11, chloroplastic</fullName>
    </submittedName>
</protein>
<dbReference type="PROSITE" id="PS50076">
    <property type="entry name" value="DNAJ_2"/>
    <property type="match status" value="1"/>
</dbReference>
<dbReference type="EMBL" id="PKPP01008475">
    <property type="protein sequence ID" value="PWA50604.1"/>
    <property type="molecule type" value="Genomic_DNA"/>
</dbReference>
<feature type="transmembrane region" description="Helical" evidence="2">
    <location>
        <begin position="151"/>
        <end position="173"/>
    </location>
</feature>
<feature type="region of interest" description="Disordered" evidence="1">
    <location>
        <begin position="365"/>
        <end position="395"/>
    </location>
</feature>
<dbReference type="STRING" id="35608.A0A2U1LNP9"/>
<keyword evidence="2" id="KW-0812">Transmembrane</keyword>
<proteinExistence type="predicted"/>
<keyword evidence="5" id="KW-1185">Reference proteome</keyword>
<organism evidence="4 5">
    <name type="scientific">Artemisia annua</name>
    <name type="common">Sweet wormwood</name>
    <dbReference type="NCBI Taxonomy" id="35608"/>
    <lineage>
        <taxon>Eukaryota</taxon>
        <taxon>Viridiplantae</taxon>
        <taxon>Streptophyta</taxon>
        <taxon>Embryophyta</taxon>
        <taxon>Tracheophyta</taxon>
        <taxon>Spermatophyta</taxon>
        <taxon>Magnoliopsida</taxon>
        <taxon>eudicotyledons</taxon>
        <taxon>Gunneridae</taxon>
        <taxon>Pentapetalae</taxon>
        <taxon>asterids</taxon>
        <taxon>campanulids</taxon>
        <taxon>Asterales</taxon>
        <taxon>Asteraceae</taxon>
        <taxon>Asteroideae</taxon>
        <taxon>Anthemideae</taxon>
        <taxon>Artemisiinae</taxon>
        <taxon>Artemisia</taxon>
    </lineage>
</organism>
<dbReference type="Pfam" id="PF00226">
    <property type="entry name" value="DnaJ"/>
    <property type="match status" value="1"/>
</dbReference>
<reference evidence="4 5" key="1">
    <citation type="journal article" date="2018" name="Mol. Plant">
        <title>The genome of Artemisia annua provides insight into the evolution of Asteraceae family and artemisinin biosynthesis.</title>
        <authorList>
            <person name="Shen Q."/>
            <person name="Zhang L."/>
            <person name="Liao Z."/>
            <person name="Wang S."/>
            <person name="Yan T."/>
            <person name="Shi P."/>
            <person name="Liu M."/>
            <person name="Fu X."/>
            <person name="Pan Q."/>
            <person name="Wang Y."/>
            <person name="Lv Z."/>
            <person name="Lu X."/>
            <person name="Zhang F."/>
            <person name="Jiang W."/>
            <person name="Ma Y."/>
            <person name="Chen M."/>
            <person name="Hao X."/>
            <person name="Li L."/>
            <person name="Tang Y."/>
            <person name="Lv G."/>
            <person name="Zhou Y."/>
            <person name="Sun X."/>
            <person name="Brodelius P.E."/>
            <person name="Rose J.K.C."/>
            <person name="Tang K."/>
        </authorList>
    </citation>
    <scope>NUCLEOTIDE SEQUENCE [LARGE SCALE GENOMIC DNA]</scope>
    <source>
        <strain evidence="5">cv. Huhao1</strain>
        <tissue evidence="4">Leaf</tissue>
    </source>
</reference>
<name>A0A2U1LNP9_ARTAN</name>
<feature type="domain" description="J" evidence="3">
    <location>
        <begin position="269"/>
        <end position="333"/>
    </location>
</feature>
<dbReference type="SMART" id="SM00271">
    <property type="entry name" value="DnaJ"/>
    <property type="match status" value="1"/>
</dbReference>
<evidence type="ECO:0000313" key="5">
    <source>
        <dbReference type="Proteomes" id="UP000245207"/>
    </source>
</evidence>
<evidence type="ECO:0000256" key="1">
    <source>
        <dbReference type="SAM" id="MobiDB-lite"/>
    </source>
</evidence>
<dbReference type="InterPro" id="IPR001623">
    <property type="entry name" value="DnaJ_domain"/>
</dbReference>
<dbReference type="InterPro" id="IPR036869">
    <property type="entry name" value="J_dom_sf"/>
</dbReference>
<accession>A0A2U1LNP9</accession>
<dbReference type="CDD" id="cd06257">
    <property type="entry name" value="DnaJ"/>
    <property type="match status" value="1"/>
</dbReference>
<gene>
    <name evidence="4" type="ORF">CTI12_AA471230</name>
</gene>
<dbReference type="Gene3D" id="1.10.287.110">
    <property type="entry name" value="DnaJ domain"/>
    <property type="match status" value="1"/>
</dbReference>